<feature type="domain" description="PpiC" evidence="13">
    <location>
        <begin position="266"/>
        <end position="365"/>
    </location>
</feature>
<dbReference type="SUPFAM" id="SSF54534">
    <property type="entry name" value="FKBP-like"/>
    <property type="match status" value="1"/>
</dbReference>
<sequence length="607" mass="68616">MAVIQSIRNNLSGTAAKVVVGIIVVTFALFFGGNYVLFDNDANVVASVNSKKIDVFDLDLEMARVQSILSQRFDDPDFSIEEEALRSLALNSLISDALILDFLEQNKVEVLDLSAYKLLAQNEIFQEEGKFSLGKVNTFARQNGFLPGKYIESISEDIALNFWRVGLGASSFLTSTELNQNIELANQTRDITFTKINKKDIEENIKVSEEEILKFYTQNPSYFRSEEKAKLRFINISLEDLKENQLIQEEEIKREYQAYLDSFDLVARRSASHLMINISSERTKEQALDLANQIKKKIDSGDDFTSLVEEYSEDEGTKNTGGSLGISDGSAFPEEFELALEQLEEGQVSNPIALEESVHLVKLTNFQAPIPDEYESRKEEIKQNLIEQAANAEYVDSLELAAELTFTNDSLDSLSQELNLEIKTKDFFSQAEAETPFKDTELLNLIFNDLSIKEGNLSELIEIDNQYGVIFELEDFQEEKTRDFESVKNQAQDLLTNKLTEEKIEVLKAKLLAGLEAGSSLEVIAKENQLAVDSYKSINRDSSLFTRNVLLKIFTEPKSNIGKSYSYTSLLNGDEIIFRLDKVTQLNTEVSDEEKDSLKGFFLEERA</sequence>
<dbReference type="InterPro" id="IPR027304">
    <property type="entry name" value="Trigger_fact/SurA_dom_sf"/>
</dbReference>
<evidence type="ECO:0000256" key="1">
    <source>
        <dbReference type="ARBA" id="ARBA00004382"/>
    </source>
</evidence>
<evidence type="ECO:0000259" key="13">
    <source>
        <dbReference type="PROSITE" id="PS50198"/>
    </source>
</evidence>
<dbReference type="PANTHER" id="PTHR47529:SF1">
    <property type="entry name" value="PERIPLASMIC CHAPERONE PPID"/>
    <property type="match status" value="1"/>
</dbReference>
<gene>
    <name evidence="14" type="ORF">METZ01_LOCUS29104</name>
</gene>
<dbReference type="Gene3D" id="3.10.50.40">
    <property type="match status" value="1"/>
</dbReference>
<keyword evidence="6 12" id="KW-0472">Membrane</keyword>
<evidence type="ECO:0000313" key="14">
    <source>
        <dbReference type="EMBL" id="SUZ76250.1"/>
    </source>
</evidence>
<evidence type="ECO:0000256" key="5">
    <source>
        <dbReference type="ARBA" id="ARBA00022989"/>
    </source>
</evidence>
<proteinExistence type="inferred from homology"/>
<protein>
    <recommendedName>
        <fullName evidence="9">Periplasmic chaperone PpiD</fullName>
    </recommendedName>
    <alternativeName>
        <fullName evidence="10">Periplasmic folding chaperone</fullName>
    </alternativeName>
</protein>
<dbReference type="GO" id="GO:0003755">
    <property type="term" value="F:peptidyl-prolyl cis-trans isomerase activity"/>
    <property type="evidence" value="ECO:0007669"/>
    <property type="project" value="InterPro"/>
</dbReference>
<evidence type="ECO:0000256" key="11">
    <source>
        <dbReference type="SAM" id="Coils"/>
    </source>
</evidence>
<comment type="similarity">
    <text evidence="8">Belongs to the PpiD chaperone family.</text>
</comment>
<dbReference type="Pfam" id="PF13624">
    <property type="entry name" value="SurA_N_3"/>
    <property type="match status" value="1"/>
</dbReference>
<evidence type="ECO:0000256" key="10">
    <source>
        <dbReference type="ARBA" id="ARBA00042775"/>
    </source>
</evidence>
<evidence type="ECO:0000256" key="8">
    <source>
        <dbReference type="ARBA" id="ARBA00038408"/>
    </source>
</evidence>
<evidence type="ECO:0000256" key="3">
    <source>
        <dbReference type="ARBA" id="ARBA00022519"/>
    </source>
</evidence>
<feature type="coiled-coil region" evidence="11">
    <location>
        <begin position="191"/>
        <end position="244"/>
    </location>
</feature>
<comment type="subcellular location">
    <subcellularLocation>
        <location evidence="1">Cell inner membrane</location>
        <topology evidence="1">Single-pass type II membrane protein</topology>
        <orientation evidence="1">Periplasmic side</orientation>
    </subcellularLocation>
</comment>
<keyword evidence="4 12" id="KW-0812">Transmembrane</keyword>
<dbReference type="InterPro" id="IPR046357">
    <property type="entry name" value="PPIase_dom_sf"/>
</dbReference>
<reference evidence="14" key="1">
    <citation type="submission" date="2018-05" db="EMBL/GenBank/DDBJ databases">
        <authorList>
            <person name="Lanie J.A."/>
            <person name="Ng W.-L."/>
            <person name="Kazmierczak K.M."/>
            <person name="Andrzejewski T.M."/>
            <person name="Davidsen T.M."/>
            <person name="Wayne K.J."/>
            <person name="Tettelin H."/>
            <person name="Glass J.I."/>
            <person name="Rusch D."/>
            <person name="Podicherti R."/>
            <person name="Tsui H.-C.T."/>
            <person name="Winkler M.E."/>
        </authorList>
    </citation>
    <scope>NUCLEOTIDE SEQUENCE</scope>
</reference>
<feature type="non-terminal residue" evidence="14">
    <location>
        <position position="1"/>
    </location>
</feature>
<dbReference type="PANTHER" id="PTHR47529">
    <property type="entry name" value="PEPTIDYL-PROLYL CIS-TRANS ISOMERASE D"/>
    <property type="match status" value="1"/>
</dbReference>
<keyword evidence="3" id="KW-0997">Cell inner membrane</keyword>
<keyword evidence="2" id="KW-1003">Cell membrane</keyword>
<evidence type="ECO:0000256" key="9">
    <source>
        <dbReference type="ARBA" id="ARBA00040743"/>
    </source>
</evidence>
<keyword evidence="11" id="KW-0175">Coiled coil</keyword>
<organism evidence="14">
    <name type="scientific">marine metagenome</name>
    <dbReference type="NCBI Taxonomy" id="408172"/>
    <lineage>
        <taxon>unclassified sequences</taxon>
        <taxon>metagenomes</taxon>
        <taxon>ecological metagenomes</taxon>
    </lineage>
</organism>
<name>A0A381QB55_9ZZZZ</name>
<dbReference type="InterPro" id="IPR000297">
    <property type="entry name" value="PPIase_PpiC"/>
</dbReference>
<accession>A0A381QB55</accession>
<evidence type="ECO:0000256" key="2">
    <source>
        <dbReference type="ARBA" id="ARBA00022475"/>
    </source>
</evidence>
<feature type="non-terminal residue" evidence="14">
    <location>
        <position position="607"/>
    </location>
</feature>
<dbReference type="InterPro" id="IPR052029">
    <property type="entry name" value="PpiD_chaperone"/>
</dbReference>
<feature type="transmembrane region" description="Helical" evidence="12">
    <location>
        <begin position="18"/>
        <end position="38"/>
    </location>
</feature>
<dbReference type="Pfam" id="PF00639">
    <property type="entry name" value="Rotamase"/>
    <property type="match status" value="1"/>
</dbReference>
<dbReference type="EMBL" id="UINC01001271">
    <property type="protein sequence ID" value="SUZ76250.1"/>
    <property type="molecule type" value="Genomic_DNA"/>
</dbReference>
<evidence type="ECO:0000256" key="4">
    <source>
        <dbReference type="ARBA" id="ARBA00022692"/>
    </source>
</evidence>
<dbReference type="GO" id="GO:0005886">
    <property type="term" value="C:plasma membrane"/>
    <property type="evidence" value="ECO:0007669"/>
    <property type="project" value="UniProtKB-SubCell"/>
</dbReference>
<dbReference type="AlphaFoldDB" id="A0A381QB55"/>
<keyword evidence="7" id="KW-0143">Chaperone</keyword>
<evidence type="ECO:0000256" key="7">
    <source>
        <dbReference type="ARBA" id="ARBA00023186"/>
    </source>
</evidence>
<keyword evidence="5 12" id="KW-1133">Transmembrane helix</keyword>
<dbReference type="SUPFAM" id="SSF109998">
    <property type="entry name" value="Triger factor/SurA peptide-binding domain-like"/>
    <property type="match status" value="1"/>
</dbReference>
<evidence type="ECO:0000256" key="6">
    <source>
        <dbReference type="ARBA" id="ARBA00023136"/>
    </source>
</evidence>
<evidence type="ECO:0000256" key="12">
    <source>
        <dbReference type="SAM" id="Phobius"/>
    </source>
</evidence>
<dbReference type="PROSITE" id="PS50198">
    <property type="entry name" value="PPIC_PPIASE_2"/>
    <property type="match status" value="1"/>
</dbReference>